<gene>
    <name evidence="2" type="ORF">PoB_000315000</name>
</gene>
<organism evidence="2 3">
    <name type="scientific">Plakobranchus ocellatus</name>
    <dbReference type="NCBI Taxonomy" id="259542"/>
    <lineage>
        <taxon>Eukaryota</taxon>
        <taxon>Metazoa</taxon>
        <taxon>Spiralia</taxon>
        <taxon>Lophotrochozoa</taxon>
        <taxon>Mollusca</taxon>
        <taxon>Gastropoda</taxon>
        <taxon>Heterobranchia</taxon>
        <taxon>Euthyneura</taxon>
        <taxon>Panpulmonata</taxon>
        <taxon>Sacoglossa</taxon>
        <taxon>Placobranchoidea</taxon>
        <taxon>Plakobranchidae</taxon>
        <taxon>Plakobranchus</taxon>
    </lineage>
</organism>
<sequence length="84" mass="9650">MSFKQVFGNGFIPDAALLPFVMEGEKAKRANNHRAEKEEQRTGRLSVITTAPIHPRRGRPVQFHIMNIPDWPLPRVWFATGRKV</sequence>
<feature type="compositionally biased region" description="Basic and acidic residues" evidence="1">
    <location>
        <begin position="29"/>
        <end position="42"/>
    </location>
</feature>
<evidence type="ECO:0000256" key="1">
    <source>
        <dbReference type="SAM" id="MobiDB-lite"/>
    </source>
</evidence>
<dbReference type="Proteomes" id="UP000735302">
    <property type="component" value="Unassembled WGS sequence"/>
</dbReference>
<comment type="caution">
    <text evidence="2">The sequence shown here is derived from an EMBL/GenBank/DDBJ whole genome shotgun (WGS) entry which is preliminary data.</text>
</comment>
<dbReference type="AlphaFoldDB" id="A0AAV3Y1U7"/>
<keyword evidence="3" id="KW-1185">Reference proteome</keyword>
<feature type="region of interest" description="Disordered" evidence="1">
    <location>
        <begin position="29"/>
        <end position="51"/>
    </location>
</feature>
<proteinExistence type="predicted"/>
<accession>A0AAV3Y1U7</accession>
<dbReference type="EMBL" id="BLXT01000403">
    <property type="protein sequence ID" value="GFN76644.1"/>
    <property type="molecule type" value="Genomic_DNA"/>
</dbReference>
<protein>
    <submittedName>
        <fullName evidence="2">Uncharacterized protein</fullName>
    </submittedName>
</protein>
<reference evidence="2 3" key="1">
    <citation type="journal article" date="2021" name="Elife">
        <title>Chloroplast acquisition without the gene transfer in kleptoplastic sea slugs, Plakobranchus ocellatus.</title>
        <authorList>
            <person name="Maeda T."/>
            <person name="Takahashi S."/>
            <person name="Yoshida T."/>
            <person name="Shimamura S."/>
            <person name="Takaki Y."/>
            <person name="Nagai Y."/>
            <person name="Toyoda A."/>
            <person name="Suzuki Y."/>
            <person name="Arimoto A."/>
            <person name="Ishii H."/>
            <person name="Satoh N."/>
            <person name="Nishiyama T."/>
            <person name="Hasebe M."/>
            <person name="Maruyama T."/>
            <person name="Minagawa J."/>
            <person name="Obokata J."/>
            <person name="Shigenobu S."/>
        </authorList>
    </citation>
    <scope>NUCLEOTIDE SEQUENCE [LARGE SCALE GENOMIC DNA]</scope>
</reference>
<evidence type="ECO:0000313" key="3">
    <source>
        <dbReference type="Proteomes" id="UP000735302"/>
    </source>
</evidence>
<name>A0AAV3Y1U7_9GAST</name>
<evidence type="ECO:0000313" key="2">
    <source>
        <dbReference type="EMBL" id="GFN76644.1"/>
    </source>
</evidence>